<comment type="cofactor">
    <cofactor evidence="2">
        <name>Mg(2+)</name>
        <dbReference type="ChEBI" id="CHEBI:18420"/>
    </cofactor>
</comment>
<comment type="caution">
    <text evidence="11">The sequence shown here is derived from an EMBL/GenBank/DDBJ whole genome shotgun (WGS) entry which is preliminary data.</text>
</comment>
<dbReference type="InterPro" id="IPR035097">
    <property type="entry name" value="M29_N-terminal"/>
</dbReference>
<proteinExistence type="inferred from homology"/>
<evidence type="ECO:0000256" key="5">
    <source>
        <dbReference type="ARBA" id="ARBA00022438"/>
    </source>
</evidence>
<evidence type="ECO:0000256" key="9">
    <source>
        <dbReference type="ARBA" id="ARBA00023049"/>
    </source>
</evidence>
<evidence type="ECO:0000256" key="2">
    <source>
        <dbReference type="ARBA" id="ARBA00001946"/>
    </source>
</evidence>
<comment type="cofactor">
    <cofactor evidence="1">
        <name>Co(2+)</name>
        <dbReference type="ChEBI" id="CHEBI:48828"/>
    </cofactor>
</comment>
<evidence type="ECO:0000256" key="8">
    <source>
        <dbReference type="ARBA" id="ARBA00022801"/>
    </source>
</evidence>
<keyword evidence="5 11" id="KW-0031">Aminopeptidase</keyword>
<dbReference type="PANTHER" id="PTHR34448:SF3">
    <property type="entry name" value="AMINOPEPTIDASE AMPS"/>
    <property type="match status" value="1"/>
</dbReference>
<feature type="domain" description="Cyclic nucleotide-binding" evidence="10">
    <location>
        <begin position="269"/>
        <end position="324"/>
    </location>
</feature>
<dbReference type="GO" id="GO:0006508">
    <property type="term" value="P:proteolysis"/>
    <property type="evidence" value="ECO:0007669"/>
    <property type="project" value="UniProtKB-KW"/>
</dbReference>
<sequence length="409" mass="45524">MDTKLQEYAKLLIEVGLNVQKGQTLIISSPVECASFARLCADAAYDAGCREVIMNWSDDYLSRQKFLRADASVFDDTPEWREKFFTCYAEMGAAYLAIAASDPETLKGVDPDRLVRSQKSGSVLRKTFDRLQMSNGFPWCIASVPIPSWAATVFPELPEDQAMEKLWDAILRSVRIQGDGTAVSAWRQHLDTLGRRKKLLNEYHFKYLHYTNSLGTDLTIQLPEDHLWAAGNSVMKNGVEFVANMPTEEIFTAPLKTGINGVVYSAMPLVDSGNIIDKFYFIIRDGKIVEAHAEKGEEFLKAAISVDEGASYFGEVALVPYDSPISNQKILFYNTLFDENASCHLAFGEAYPECIEGGESMTREEVQAHGLNYSLTHVDFMVGTADLSIVGTTHDGREIPVFINGNFAI</sequence>
<dbReference type="AlphaFoldDB" id="A0A923MG43"/>
<keyword evidence="9" id="KW-0482">Metalloprotease</keyword>
<accession>A0A923MG43</accession>
<evidence type="ECO:0000256" key="1">
    <source>
        <dbReference type="ARBA" id="ARBA00001941"/>
    </source>
</evidence>
<name>A0A923MG43_9FIRM</name>
<dbReference type="InterPro" id="IPR052170">
    <property type="entry name" value="M29_Exopeptidase"/>
</dbReference>
<dbReference type="GO" id="GO:0008237">
    <property type="term" value="F:metallopeptidase activity"/>
    <property type="evidence" value="ECO:0007669"/>
    <property type="project" value="UniProtKB-KW"/>
</dbReference>
<comment type="similarity">
    <text evidence="4">Belongs to the peptidase M29 family.</text>
</comment>
<dbReference type="Gene3D" id="3.40.1830.10">
    <property type="entry name" value="Thermophilic metalloprotease (M29)"/>
    <property type="match status" value="1"/>
</dbReference>
<comment type="cofactor">
    <cofactor evidence="3">
        <name>Zn(2+)</name>
        <dbReference type="ChEBI" id="CHEBI:29105"/>
    </cofactor>
</comment>
<dbReference type="Proteomes" id="UP000620327">
    <property type="component" value="Unassembled WGS sequence"/>
</dbReference>
<gene>
    <name evidence="11" type="ORF">H8Z83_00430</name>
</gene>
<dbReference type="PRINTS" id="PR00919">
    <property type="entry name" value="THERMOPTASE"/>
</dbReference>
<keyword evidence="8" id="KW-0378">Hydrolase</keyword>
<evidence type="ECO:0000256" key="3">
    <source>
        <dbReference type="ARBA" id="ARBA00001947"/>
    </source>
</evidence>
<keyword evidence="6" id="KW-0645">Protease</keyword>
<evidence type="ECO:0000256" key="6">
    <source>
        <dbReference type="ARBA" id="ARBA00022670"/>
    </source>
</evidence>
<dbReference type="Pfam" id="PF02073">
    <property type="entry name" value="Peptidase_M29"/>
    <property type="match status" value="1"/>
</dbReference>
<keyword evidence="7" id="KW-0479">Metal-binding</keyword>
<dbReference type="GO" id="GO:0004177">
    <property type="term" value="F:aminopeptidase activity"/>
    <property type="evidence" value="ECO:0007669"/>
    <property type="project" value="UniProtKB-KW"/>
</dbReference>
<dbReference type="PANTHER" id="PTHR34448">
    <property type="entry name" value="AMINOPEPTIDASE"/>
    <property type="match status" value="1"/>
</dbReference>
<dbReference type="PROSITE" id="PS50042">
    <property type="entry name" value="CNMP_BINDING_3"/>
    <property type="match status" value="1"/>
</dbReference>
<dbReference type="GO" id="GO:0046872">
    <property type="term" value="F:metal ion binding"/>
    <property type="evidence" value="ECO:0007669"/>
    <property type="project" value="UniProtKB-KW"/>
</dbReference>
<organism evidence="11 12">
    <name type="scientific">Dysosmobacter segnis</name>
    <dbReference type="NCBI Taxonomy" id="2763042"/>
    <lineage>
        <taxon>Bacteria</taxon>
        <taxon>Bacillati</taxon>
        <taxon>Bacillota</taxon>
        <taxon>Clostridia</taxon>
        <taxon>Eubacteriales</taxon>
        <taxon>Oscillospiraceae</taxon>
        <taxon>Dysosmobacter</taxon>
    </lineage>
</organism>
<dbReference type="InterPro" id="IPR000787">
    <property type="entry name" value="Peptidase_M29"/>
</dbReference>
<evidence type="ECO:0000313" key="11">
    <source>
        <dbReference type="EMBL" id="MBC5768819.1"/>
    </source>
</evidence>
<reference evidence="11" key="1">
    <citation type="submission" date="2020-08" db="EMBL/GenBank/DDBJ databases">
        <title>Genome public.</title>
        <authorList>
            <person name="Liu C."/>
            <person name="Sun Q."/>
        </authorList>
    </citation>
    <scope>NUCLEOTIDE SEQUENCE</scope>
    <source>
        <strain evidence="11">BX15</strain>
    </source>
</reference>
<dbReference type="InterPro" id="IPR000595">
    <property type="entry name" value="cNMP-bd_dom"/>
</dbReference>
<dbReference type="SUPFAM" id="SSF144052">
    <property type="entry name" value="Thermophilic metalloprotease-like"/>
    <property type="match status" value="1"/>
</dbReference>
<dbReference type="RefSeq" id="WP_187013225.1">
    <property type="nucleotide sequence ID" value="NZ_JACOQI010000001.1"/>
</dbReference>
<evidence type="ECO:0000313" key="12">
    <source>
        <dbReference type="Proteomes" id="UP000620327"/>
    </source>
</evidence>
<keyword evidence="12" id="KW-1185">Reference proteome</keyword>
<dbReference type="EMBL" id="JACOQI010000001">
    <property type="protein sequence ID" value="MBC5768819.1"/>
    <property type="molecule type" value="Genomic_DNA"/>
</dbReference>
<protein>
    <submittedName>
        <fullName evidence="11">Aminopeptidase</fullName>
    </submittedName>
</protein>
<evidence type="ECO:0000256" key="7">
    <source>
        <dbReference type="ARBA" id="ARBA00022723"/>
    </source>
</evidence>
<evidence type="ECO:0000259" key="10">
    <source>
        <dbReference type="PROSITE" id="PS50042"/>
    </source>
</evidence>
<evidence type="ECO:0000256" key="4">
    <source>
        <dbReference type="ARBA" id="ARBA00008236"/>
    </source>
</evidence>